<keyword evidence="1" id="KW-0378">Hydrolase</keyword>
<dbReference type="STRING" id="413882.AAW51_0017"/>
<dbReference type="GO" id="GO:0008893">
    <property type="term" value="F:guanosine-3',5'-bis(diphosphate) 3'-diphosphatase activity"/>
    <property type="evidence" value="ECO:0007669"/>
    <property type="project" value="TreeGrafter"/>
</dbReference>
<reference evidence="1 2" key="1">
    <citation type="submission" date="2015-05" db="EMBL/GenBank/DDBJ databases">
        <authorList>
            <person name="Tang B."/>
            <person name="Yu Y."/>
        </authorList>
    </citation>
    <scope>NUCLEOTIDE SEQUENCE [LARGE SCALE GENOMIC DNA]</scope>
    <source>
        <strain evidence="1 2">DSM 7029</strain>
    </source>
</reference>
<dbReference type="Proteomes" id="UP000035352">
    <property type="component" value="Chromosome"/>
</dbReference>
<protein>
    <submittedName>
        <fullName evidence="1">Guanosine polyphosphate pyrophosphohydrolase/synthetase</fullName>
    </submittedName>
</protein>
<keyword evidence="2" id="KW-1185">Reference proteome</keyword>
<sequence>MTLNTDALDNAWRFAAAAHAGQTIPGSTHPYLLHIALVVTELAAASAAVADFDLPFALCVAVLHDTLEDTAATYETLADTFGVDVADGVQALSKNPALPKEQRMPDSLLRIQQQPRREVAAVKLADRLVNMSRPPESWPQDKRQRYWEEAQLIWRELHTAHEPLAARLHDRIGAYRQYL</sequence>
<dbReference type="InterPro" id="IPR052194">
    <property type="entry name" value="MESH1"/>
</dbReference>
<organism evidence="1 2">
    <name type="scientific">Caldimonas brevitalea</name>
    <dbReference type="NCBI Taxonomy" id="413882"/>
    <lineage>
        <taxon>Bacteria</taxon>
        <taxon>Pseudomonadati</taxon>
        <taxon>Pseudomonadota</taxon>
        <taxon>Betaproteobacteria</taxon>
        <taxon>Burkholderiales</taxon>
        <taxon>Sphaerotilaceae</taxon>
        <taxon>Caldimonas</taxon>
    </lineage>
</organism>
<dbReference type="AlphaFoldDB" id="A0A0G3BFG0"/>
<dbReference type="PANTHER" id="PTHR46246">
    <property type="entry name" value="GUANOSINE-3',5'-BIS(DIPHOSPHATE) 3'-PYROPHOSPHOHYDROLASE MESH1"/>
    <property type="match status" value="1"/>
</dbReference>
<dbReference type="EMBL" id="CP011371">
    <property type="protein sequence ID" value="AKJ26708.1"/>
    <property type="molecule type" value="Genomic_DNA"/>
</dbReference>
<evidence type="ECO:0000313" key="2">
    <source>
        <dbReference type="Proteomes" id="UP000035352"/>
    </source>
</evidence>
<dbReference type="Pfam" id="PF13328">
    <property type="entry name" value="HD_4"/>
    <property type="match status" value="1"/>
</dbReference>
<dbReference type="Gene3D" id="1.10.3210.10">
    <property type="entry name" value="Hypothetical protein af1432"/>
    <property type="match status" value="1"/>
</dbReference>
<dbReference type="SUPFAM" id="SSF109604">
    <property type="entry name" value="HD-domain/PDEase-like"/>
    <property type="match status" value="1"/>
</dbReference>
<dbReference type="OrthoDB" id="9802385at2"/>
<dbReference type="PANTHER" id="PTHR46246:SF1">
    <property type="entry name" value="GUANOSINE-3',5'-BIS(DIPHOSPHATE) 3'-PYROPHOSPHOHYDROLASE MESH1"/>
    <property type="match status" value="1"/>
</dbReference>
<proteinExistence type="predicted"/>
<gene>
    <name evidence="1" type="ORF">AAW51_0017</name>
</gene>
<dbReference type="KEGG" id="pbh:AAW51_0017"/>
<accession>A0A0G3BFG0</accession>
<evidence type="ECO:0000313" key="1">
    <source>
        <dbReference type="EMBL" id="AKJ26708.1"/>
    </source>
</evidence>
<name>A0A0G3BFG0_9BURK</name>